<feature type="region of interest" description="Disordered" evidence="1">
    <location>
        <begin position="89"/>
        <end position="118"/>
    </location>
</feature>
<gene>
    <name evidence="2" type="ORF">FGG08_002253</name>
</gene>
<sequence>MPILADGLEGRHPCPLNRAGLVMSSHYRPNNEMLLSYLLKCPESPANSANGSRGGSSLLKAASPEQRIAIERRSSDAIFDYRNPHQSLFREVDAPGNPRGTSNMRLHPPHPRWHKQPNKAVQTHFELTGSEENQSA</sequence>
<keyword evidence="3" id="KW-1185">Reference proteome</keyword>
<dbReference type="AlphaFoldDB" id="A0A9P8I9I6"/>
<dbReference type="Proteomes" id="UP000698800">
    <property type="component" value="Unassembled WGS sequence"/>
</dbReference>
<name>A0A9P8I9I6_9PEZI</name>
<comment type="caution">
    <text evidence="2">The sequence shown here is derived from an EMBL/GenBank/DDBJ whole genome shotgun (WGS) entry which is preliminary data.</text>
</comment>
<organism evidence="2 3">
    <name type="scientific">Glutinoglossum americanum</name>
    <dbReference type="NCBI Taxonomy" id="1670608"/>
    <lineage>
        <taxon>Eukaryota</taxon>
        <taxon>Fungi</taxon>
        <taxon>Dikarya</taxon>
        <taxon>Ascomycota</taxon>
        <taxon>Pezizomycotina</taxon>
        <taxon>Geoglossomycetes</taxon>
        <taxon>Geoglossales</taxon>
        <taxon>Geoglossaceae</taxon>
        <taxon>Glutinoglossum</taxon>
    </lineage>
</organism>
<reference evidence="2" key="1">
    <citation type="submission" date="2021-03" db="EMBL/GenBank/DDBJ databases">
        <title>Comparative genomics and phylogenomic investigation of the class Geoglossomycetes provide insights into ecological specialization and systematics.</title>
        <authorList>
            <person name="Melie T."/>
            <person name="Pirro S."/>
            <person name="Miller A.N."/>
            <person name="Quandt A."/>
        </authorList>
    </citation>
    <scope>NUCLEOTIDE SEQUENCE</scope>
    <source>
        <strain evidence="2">GBOQ0MN5Z8</strain>
    </source>
</reference>
<protein>
    <submittedName>
        <fullName evidence="2">Uncharacterized protein</fullName>
    </submittedName>
</protein>
<evidence type="ECO:0000313" key="3">
    <source>
        <dbReference type="Proteomes" id="UP000698800"/>
    </source>
</evidence>
<proteinExistence type="predicted"/>
<evidence type="ECO:0000313" key="2">
    <source>
        <dbReference type="EMBL" id="KAH0543395.1"/>
    </source>
</evidence>
<feature type="compositionally biased region" description="Basic residues" evidence="1">
    <location>
        <begin position="107"/>
        <end position="117"/>
    </location>
</feature>
<dbReference type="EMBL" id="JAGHQL010000033">
    <property type="protein sequence ID" value="KAH0543395.1"/>
    <property type="molecule type" value="Genomic_DNA"/>
</dbReference>
<evidence type="ECO:0000256" key="1">
    <source>
        <dbReference type="SAM" id="MobiDB-lite"/>
    </source>
</evidence>
<accession>A0A9P8I9I6</accession>